<feature type="transmembrane region" description="Helical" evidence="1">
    <location>
        <begin position="6"/>
        <end position="29"/>
    </location>
</feature>
<gene>
    <name evidence="2" type="ORF">OIU84_019112</name>
</gene>
<evidence type="ECO:0008006" key="4">
    <source>
        <dbReference type="Google" id="ProtNLM"/>
    </source>
</evidence>
<dbReference type="Gene3D" id="1.10.630.10">
    <property type="entry name" value="Cytochrome P450"/>
    <property type="match status" value="1"/>
</dbReference>
<accession>A0AAD6L0E0</accession>
<dbReference type="GO" id="GO:0016705">
    <property type="term" value="F:oxidoreductase activity, acting on paired donors, with incorporation or reduction of molecular oxygen"/>
    <property type="evidence" value="ECO:0007669"/>
    <property type="project" value="InterPro"/>
</dbReference>
<dbReference type="SUPFAM" id="SSF48264">
    <property type="entry name" value="Cytochrome P450"/>
    <property type="match status" value="1"/>
</dbReference>
<dbReference type="GO" id="GO:0004497">
    <property type="term" value="F:monooxygenase activity"/>
    <property type="evidence" value="ECO:0007669"/>
    <property type="project" value="InterPro"/>
</dbReference>
<reference evidence="2 3" key="1">
    <citation type="journal article" date="2023" name="Int. J. Mol. Sci.">
        <title>De Novo Assembly and Annotation of 11 Diverse Shrub Willow (Salix) Genomes Reveals Novel Gene Organization in Sex-Linked Regions.</title>
        <authorList>
            <person name="Hyden B."/>
            <person name="Feng K."/>
            <person name="Yates T.B."/>
            <person name="Jawdy S."/>
            <person name="Cereghino C."/>
            <person name="Smart L.B."/>
            <person name="Muchero W."/>
        </authorList>
    </citation>
    <scope>NUCLEOTIDE SEQUENCE [LARGE SCALE GENOMIC DNA]</scope>
    <source>
        <tissue evidence="2">Shoot tip</tissue>
    </source>
</reference>
<evidence type="ECO:0000313" key="3">
    <source>
        <dbReference type="Proteomes" id="UP001162972"/>
    </source>
</evidence>
<dbReference type="GO" id="GO:0020037">
    <property type="term" value="F:heme binding"/>
    <property type="evidence" value="ECO:0007669"/>
    <property type="project" value="InterPro"/>
</dbReference>
<dbReference type="GO" id="GO:0005506">
    <property type="term" value="F:iron ion binding"/>
    <property type="evidence" value="ECO:0007669"/>
    <property type="project" value="InterPro"/>
</dbReference>
<keyword evidence="1" id="KW-1133">Transmembrane helix</keyword>
<keyword evidence="3" id="KW-1185">Reference proteome</keyword>
<dbReference type="EMBL" id="JAPFFJ010000003">
    <property type="protein sequence ID" value="KAJ6431767.1"/>
    <property type="molecule type" value="Genomic_DNA"/>
</dbReference>
<protein>
    <recommendedName>
        <fullName evidence="4">Cytochrome P450</fullName>
    </recommendedName>
</protein>
<keyword evidence="1" id="KW-0812">Transmembrane</keyword>
<proteinExistence type="predicted"/>
<name>A0AAD6L0E0_9ROSI</name>
<evidence type="ECO:0000313" key="2">
    <source>
        <dbReference type="EMBL" id="KAJ6431767.1"/>
    </source>
</evidence>
<organism evidence="2 3">
    <name type="scientific">Salix udensis</name>
    <dbReference type="NCBI Taxonomy" id="889485"/>
    <lineage>
        <taxon>Eukaryota</taxon>
        <taxon>Viridiplantae</taxon>
        <taxon>Streptophyta</taxon>
        <taxon>Embryophyta</taxon>
        <taxon>Tracheophyta</taxon>
        <taxon>Spermatophyta</taxon>
        <taxon>Magnoliopsida</taxon>
        <taxon>eudicotyledons</taxon>
        <taxon>Gunneridae</taxon>
        <taxon>Pentapetalae</taxon>
        <taxon>rosids</taxon>
        <taxon>fabids</taxon>
        <taxon>Malpighiales</taxon>
        <taxon>Salicaceae</taxon>
        <taxon>Saliceae</taxon>
        <taxon>Salix</taxon>
    </lineage>
</organism>
<keyword evidence="1" id="KW-0472">Membrane</keyword>
<dbReference type="InterPro" id="IPR036396">
    <property type="entry name" value="Cyt_P450_sf"/>
</dbReference>
<evidence type="ECO:0000256" key="1">
    <source>
        <dbReference type="SAM" id="Phobius"/>
    </source>
</evidence>
<dbReference type="AlphaFoldDB" id="A0AAD6L0E0"/>
<dbReference type="Proteomes" id="UP001162972">
    <property type="component" value="Chromosome 10"/>
</dbReference>
<comment type="caution">
    <text evidence="2">The sequence shown here is derived from an EMBL/GenBank/DDBJ whole genome shotgun (WGS) entry which is preliminary data.</text>
</comment>
<sequence>MEGFPISYNFTCLVLLLASSLIVSLYYFLWRKPESCQLRLRKQGIRGPPPSFLMGNIPEIKQAFAQRRSESAPSIEDDGFSGFPSFKPWCNKYGNVYMFKLGALNFLYATDPFMVKVIKLFRSLDTGKLAYLQGGPGSFIRQRHCYRQMDRLGLTRRKILSPRLYVDKVN</sequence>